<feature type="chain" id="PRO_5044889390" description="Granulins domain-containing protein" evidence="2">
    <location>
        <begin position="19"/>
        <end position="95"/>
    </location>
</feature>
<evidence type="ECO:0000313" key="5">
    <source>
        <dbReference type="Proteomes" id="UP001634394"/>
    </source>
</evidence>
<comment type="caution">
    <text evidence="4">The sequence shown here is derived from an EMBL/GenBank/DDBJ whole genome shotgun (WGS) entry which is preliminary data.</text>
</comment>
<feature type="domain" description="Granulins" evidence="3">
    <location>
        <begin position="57"/>
        <end position="88"/>
    </location>
</feature>
<accession>A0ABD3T648</accession>
<dbReference type="InterPro" id="IPR037277">
    <property type="entry name" value="Granulin_sf"/>
</dbReference>
<feature type="signal peptide" evidence="2">
    <location>
        <begin position="1"/>
        <end position="18"/>
    </location>
</feature>
<dbReference type="EMBL" id="JBJQND010000019">
    <property type="protein sequence ID" value="KAL3832385.1"/>
    <property type="molecule type" value="Genomic_DNA"/>
</dbReference>
<name>A0ABD3T648_SINWO</name>
<dbReference type="Proteomes" id="UP001634394">
    <property type="component" value="Unassembled WGS sequence"/>
</dbReference>
<keyword evidence="5" id="KW-1185">Reference proteome</keyword>
<dbReference type="AlphaFoldDB" id="A0ABD3T648"/>
<evidence type="ECO:0000256" key="2">
    <source>
        <dbReference type="SAM" id="SignalP"/>
    </source>
</evidence>
<dbReference type="Gene3D" id="2.10.25.160">
    <property type="entry name" value="Granulin"/>
    <property type="match status" value="1"/>
</dbReference>
<sequence>MLVLLAVCVLTNAFFVKAGETQEIFKSKQATTTLAKTSNVGLSCGDPRWRCYGTQPCCSSSHGWRCCPYSGGTCCAGGWRCCPPGQECICGFWCH</sequence>
<evidence type="ECO:0000256" key="1">
    <source>
        <dbReference type="ARBA" id="ARBA00023157"/>
    </source>
</evidence>
<organism evidence="4 5">
    <name type="scientific">Sinanodonta woodiana</name>
    <name type="common">Chinese pond mussel</name>
    <name type="synonym">Anodonta woodiana</name>
    <dbReference type="NCBI Taxonomy" id="1069815"/>
    <lineage>
        <taxon>Eukaryota</taxon>
        <taxon>Metazoa</taxon>
        <taxon>Spiralia</taxon>
        <taxon>Lophotrochozoa</taxon>
        <taxon>Mollusca</taxon>
        <taxon>Bivalvia</taxon>
        <taxon>Autobranchia</taxon>
        <taxon>Heteroconchia</taxon>
        <taxon>Palaeoheterodonta</taxon>
        <taxon>Unionida</taxon>
        <taxon>Unionoidea</taxon>
        <taxon>Unionidae</taxon>
        <taxon>Unioninae</taxon>
        <taxon>Sinanodonta</taxon>
    </lineage>
</organism>
<dbReference type="InterPro" id="IPR000118">
    <property type="entry name" value="Granulin"/>
</dbReference>
<reference evidence="4 5" key="1">
    <citation type="submission" date="2024-11" db="EMBL/GenBank/DDBJ databases">
        <title>Chromosome-level genome assembly of the freshwater bivalve Anodonta woodiana.</title>
        <authorList>
            <person name="Chen X."/>
        </authorList>
    </citation>
    <scope>NUCLEOTIDE SEQUENCE [LARGE SCALE GENOMIC DNA]</scope>
    <source>
        <strain evidence="4">MN2024</strain>
        <tissue evidence="4">Gills</tissue>
    </source>
</reference>
<gene>
    <name evidence="4" type="ORF">ACJMK2_024033</name>
</gene>
<keyword evidence="1" id="KW-1015">Disulfide bond</keyword>
<protein>
    <recommendedName>
        <fullName evidence="3">Granulins domain-containing protein</fullName>
    </recommendedName>
</protein>
<keyword evidence="2" id="KW-0732">Signal</keyword>
<evidence type="ECO:0000313" key="4">
    <source>
        <dbReference type="EMBL" id="KAL3832385.1"/>
    </source>
</evidence>
<evidence type="ECO:0000259" key="3">
    <source>
        <dbReference type="Pfam" id="PF00396"/>
    </source>
</evidence>
<dbReference type="Pfam" id="PF00396">
    <property type="entry name" value="Granulin"/>
    <property type="match status" value="1"/>
</dbReference>
<proteinExistence type="predicted"/>